<dbReference type="OMA" id="MKEKWDN"/>
<dbReference type="CDD" id="cd05236">
    <property type="entry name" value="FAR-N_SDR_e"/>
    <property type="match status" value="1"/>
</dbReference>
<dbReference type="InterPro" id="IPR013120">
    <property type="entry name" value="FAR_NAD-bd"/>
</dbReference>
<dbReference type="Pfam" id="PF03015">
    <property type="entry name" value="Sterile"/>
    <property type="match status" value="1"/>
</dbReference>
<evidence type="ECO:0000256" key="4">
    <source>
        <dbReference type="RuleBase" id="RU363097"/>
    </source>
</evidence>
<keyword evidence="3 4" id="KW-0443">Lipid metabolism</keyword>
<dbReference type="EMBL" id="LR899009">
    <property type="protein sequence ID" value="CAD7077354.1"/>
    <property type="molecule type" value="Genomic_DNA"/>
</dbReference>
<dbReference type="Gene3D" id="3.40.50.720">
    <property type="entry name" value="NAD(P)-binding Rossmann-like Domain"/>
    <property type="match status" value="1"/>
</dbReference>
<feature type="domain" description="Thioester reductase (TE)" evidence="6">
    <location>
        <begin position="34"/>
        <end position="302"/>
    </location>
</feature>
<evidence type="ECO:0000256" key="2">
    <source>
        <dbReference type="ARBA" id="ARBA00022516"/>
    </source>
</evidence>
<keyword evidence="4" id="KW-1133">Transmembrane helix</keyword>
<evidence type="ECO:0000256" key="3">
    <source>
        <dbReference type="ARBA" id="ARBA00023098"/>
    </source>
</evidence>
<protein>
    <recommendedName>
        <fullName evidence="4">Fatty acyl-CoA reductase</fullName>
        <ecNumber evidence="4">1.2.1.84</ecNumber>
    </recommendedName>
</protein>
<dbReference type="InterPro" id="IPR036291">
    <property type="entry name" value="NAD(P)-bd_dom_sf"/>
</dbReference>
<comment type="similarity">
    <text evidence="1 4">Belongs to the fatty acyl-CoA reductase family.</text>
</comment>
<sequence>MANSLDYTVDMMYEESEPESTPIKDYFRGKTVLLTGGTGFLGLLYVEKLLRVGVRSLYLVIRNKKGKSPQERVQELYSGRLFNRVAKLDANYLQRIKLVEGDMNQEQFGISNEDLVDIYKNVQMVIHAAADVRFDQALPNLILTNVRGTKEILKISENIENLEVFAYISTAYSHAPRCNIDEKFYEPAIDPNVIIHIVENQGESDDFIILQDRISHPWPNNYVYSKSLSEELVRRWKWHIPVCVIRPTIVISTHEDPLPGWGGNLYGLNGVSISVGSGAMRLLHINKRLVGDIICADYVINSTLVAMWATYEDFAVDMELGKPVVQRDPEVFHVSSCLDSPVTWDEVRYHLVKAFADYPSKQMIWKHSLTMTACPIMFRIYVLYYHVIPAYIFDIFLRFTDTNLRMVPMTRKAHRFLVAISYFMQREWKFTNHNMRRVLTRMTKSDQDYFPSDIRRWKWSDFVYDYMHGLKYTVLSETPNSAAEGRKKYRKLLALHVIVLIFFYGIHAYLLYTILKFYGFFNYVENQAIHILDFMTN</sequence>
<keyword evidence="4" id="KW-0812">Transmembrane</keyword>
<evidence type="ECO:0000313" key="7">
    <source>
        <dbReference type="EMBL" id="CAD7077354.1"/>
    </source>
</evidence>
<evidence type="ECO:0000259" key="6">
    <source>
        <dbReference type="Pfam" id="PF07993"/>
    </source>
</evidence>
<comment type="catalytic activity">
    <reaction evidence="4">
        <text>a long-chain fatty acyl-CoA + 2 NADPH + 2 H(+) = a long-chain primary fatty alcohol + 2 NADP(+) + CoA</text>
        <dbReference type="Rhea" id="RHEA:52716"/>
        <dbReference type="ChEBI" id="CHEBI:15378"/>
        <dbReference type="ChEBI" id="CHEBI:57287"/>
        <dbReference type="ChEBI" id="CHEBI:57783"/>
        <dbReference type="ChEBI" id="CHEBI:58349"/>
        <dbReference type="ChEBI" id="CHEBI:77396"/>
        <dbReference type="ChEBI" id="CHEBI:83139"/>
        <dbReference type="EC" id="1.2.1.84"/>
    </reaction>
</comment>
<dbReference type="Proteomes" id="UP000594454">
    <property type="component" value="Chromosome 1"/>
</dbReference>
<dbReference type="PANTHER" id="PTHR11011:SF60">
    <property type="entry name" value="FATTY ACYL-COA REDUCTASE-RELATED"/>
    <property type="match status" value="1"/>
</dbReference>
<dbReference type="InterPro" id="IPR026055">
    <property type="entry name" value="FAR"/>
</dbReference>
<keyword evidence="8" id="KW-1185">Reference proteome</keyword>
<proteinExistence type="inferred from homology"/>
<accession>A0A7R8UAU6</accession>
<dbReference type="InterPro" id="IPR033640">
    <property type="entry name" value="FAR_C"/>
</dbReference>
<name>A0A7R8UAU6_HERIL</name>
<comment type="function">
    <text evidence="4">Catalyzes the reduction of fatty acyl-CoA to fatty alcohols.</text>
</comment>
<evidence type="ECO:0000256" key="1">
    <source>
        <dbReference type="ARBA" id="ARBA00005928"/>
    </source>
</evidence>
<dbReference type="GO" id="GO:0080019">
    <property type="term" value="F:alcohol-forming very long-chain fatty acyl-CoA reductase activity"/>
    <property type="evidence" value="ECO:0007669"/>
    <property type="project" value="InterPro"/>
</dbReference>
<feature type="domain" description="Fatty acyl-CoA reductase C-terminal" evidence="5">
    <location>
        <begin position="385"/>
        <end position="475"/>
    </location>
</feature>
<evidence type="ECO:0000259" key="5">
    <source>
        <dbReference type="Pfam" id="PF03015"/>
    </source>
</evidence>
<feature type="transmembrane region" description="Helical" evidence="4">
    <location>
        <begin position="492"/>
        <end position="515"/>
    </location>
</feature>
<dbReference type="EC" id="1.2.1.84" evidence="4"/>
<reference evidence="7 8" key="1">
    <citation type="submission" date="2020-11" db="EMBL/GenBank/DDBJ databases">
        <authorList>
            <person name="Wallbank WR R."/>
            <person name="Pardo Diaz C."/>
            <person name="Kozak K."/>
            <person name="Martin S."/>
            <person name="Jiggins C."/>
            <person name="Moest M."/>
            <person name="Warren A I."/>
            <person name="Generalovic N T."/>
            <person name="Byers J.R.P. K."/>
            <person name="Montejo-Kovacevich G."/>
            <person name="Yen C E."/>
        </authorList>
    </citation>
    <scope>NUCLEOTIDE SEQUENCE [LARGE SCALE GENOMIC DNA]</scope>
</reference>
<keyword evidence="4" id="KW-0472">Membrane</keyword>
<dbReference type="Pfam" id="PF07993">
    <property type="entry name" value="NAD_binding_4"/>
    <property type="match status" value="1"/>
</dbReference>
<feature type="transmembrane region" description="Helical" evidence="4">
    <location>
        <begin position="376"/>
        <end position="397"/>
    </location>
</feature>
<dbReference type="CDD" id="cd09071">
    <property type="entry name" value="FAR_C"/>
    <property type="match status" value="1"/>
</dbReference>
<gene>
    <name evidence="7" type="ORF">HERILL_LOCUS711</name>
</gene>
<keyword evidence="4" id="KW-0521">NADP</keyword>
<dbReference type="GO" id="GO:0005777">
    <property type="term" value="C:peroxisome"/>
    <property type="evidence" value="ECO:0007669"/>
    <property type="project" value="TreeGrafter"/>
</dbReference>
<dbReference type="InParanoid" id="A0A7R8UAU6"/>
<dbReference type="AlphaFoldDB" id="A0A7R8UAU6"/>
<dbReference type="PANTHER" id="PTHR11011">
    <property type="entry name" value="MALE STERILITY PROTEIN 2-RELATED"/>
    <property type="match status" value="1"/>
</dbReference>
<evidence type="ECO:0000313" key="8">
    <source>
        <dbReference type="Proteomes" id="UP000594454"/>
    </source>
</evidence>
<dbReference type="OrthoDB" id="429813at2759"/>
<dbReference type="GO" id="GO:0102965">
    <property type="term" value="F:alcohol-forming long-chain fatty acyl-CoA reductase activity"/>
    <property type="evidence" value="ECO:0007669"/>
    <property type="project" value="UniProtKB-EC"/>
</dbReference>
<dbReference type="GO" id="GO:0035336">
    <property type="term" value="P:long-chain fatty-acyl-CoA metabolic process"/>
    <property type="evidence" value="ECO:0007669"/>
    <property type="project" value="TreeGrafter"/>
</dbReference>
<keyword evidence="4" id="KW-0560">Oxidoreductase</keyword>
<organism evidence="7 8">
    <name type="scientific">Hermetia illucens</name>
    <name type="common">Black soldier fly</name>
    <dbReference type="NCBI Taxonomy" id="343691"/>
    <lineage>
        <taxon>Eukaryota</taxon>
        <taxon>Metazoa</taxon>
        <taxon>Ecdysozoa</taxon>
        <taxon>Arthropoda</taxon>
        <taxon>Hexapoda</taxon>
        <taxon>Insecta</taxon>
        <taxon>Pterygota</taxon>
        <taxon>Neoptera</taxon>
        <taxon>Endopterygota</taxon>
        <taxon>Diptera</taxon>
        <taxon>Brachycera</taxon>
        <taxon>Stratiomyomorpha</taxon>
        <taxon>Stratiomyidae</taxon>
        <taxon>Hermetiinae</taxon>
        <taxon>Hermetia</taxon>
    </lineage>
</organism>
<dbReference type="SUPFAM" id="SSF51735">
    <property type="entry name" value="NAD(P)-binding Rossmann-fold domains"/>
    <property type="match status" value="1"/>
</dbReference>
<keyword evidence="2 4" id="KW-0444">Lipid biosynthesis</keyword>